<feature type="transmembrane region" description="Helical" evidence="2">
    <location>
        <begin position="63"/>
        <end position="86"/>
    </location>
</feature>
<dbReference type="EMBL" id="JAUKUA010000009">
    <property type="protein sequence ID" value="KAK0702353.1"/>
    <property type="molecule type" value="Genomic_DNA"/>
</dbReference>
<keyword evidence="2" id="KW-0472">Membrane</keyword>
<sequence>MSSYTIEVVPFSQFDWTFEKPGWINLNPTAVGLIAAFCGVAFWTSIELLVLVYVTFRRRTGLYFWSIIITTIGIILQTMGYLLKIFENACPVVFVTIICKVGWVSNVTGFSVVLWSRLHLVVRDPRILRVILIMIIANAVVLHSPIVVFEFGLMSEHRDKFIYPMEVMERIQQTIFTSQETVISGLYIYHTARFLSVGFTSRTRKVVALLIAVQIIAISFDAALTAFDFMNMFTLKCTLHPFVYSVKLKLEFVVLNQLLSIVKRGLTPGLRHGNLPDLNPPEIDGIKGSGSSGTDSLGLPGNTAGPKELPSSQLLDGMKPVGSQFITRAPVVALESSSSSSSNDAPWPPSPSAITVTHEVSVRSLDKDNEVDDEQNLQDVAGKPDEHDSNAAIDDIERQYLGAFGS</sequence>
<feature type="transmembrane region" description="Helical" evidence="2">
    <location>
        <begin position="127"/>
        <end position="149"/>
    </location>
</feature>
<dbReference type="Proteomes" id="UP001172102">
    <property type="component" value="Unassembled WGS sequence"/>
</dbReference>
<reference evidence="4" key="1">
    <citation type="submission" date="2023-06" db="EMBL/GenBank/DDBJ databases">
        <title>Genome-scale phylogeny and comparative genomics of the fungal order Sordariales.</title>
        <authorList>
            <consortium name="Lawrence Berkeley National Laboratory"/>
            <person name="Hensen N."/>
            <person name="Bonometti L."/>
            <person name="Westerberg I."/>
            <person name="Brannstrom I.O."/>
            <person name="Guillou S."/>
            <person name="Cros-Aarteil S."/>
            <person name="Calhoun S."/>
            <person name="Haridas S."/>
            <person name="Kuo A."/>
            <person name="Mondo S."/>
            <person name="Pangilinan J."/>
            <person name="Riley R."/>
            <person name="Labutti K."/>
            <person name="Andreopoulos B."/>
            <person name="Lipzen A."/>
            <person name="Chen C."/>
            <person name="Yanf M."/>
            <person name="Daum C."/>
            <person name="Ng V."/>
            <person name="Clum A."/>
            <person name="Steindorff A."/>
            <person name="Ohm R."/>
            <person name="Martin F."/>
            <person name="Silar P."/>
            <person name="Natvig D."/>
            <person name="Lalanne C."/>
            <person name="Gautier V."/>
            <person name="Ament-Velasquez S.L."/>
            <person name="Kruys A."/>
            <person name="Hutchinson M.I."/>
            <person name="Powell A.J."/>
            <person name="Barry K."/>
            <person name="Miller A.N."/>
            <person name="Grigoriev I.V."/>
            <person name="Debuchy R."/>
            <person name="Gladieux P."/>
            <person name="Thoren M.H."/>
            <person name="Johannesson H."/>
        </authorList>
    </citation>
    <scope>NUCLEOTIDE SEQUENCE</scope>
    <source>
        <strain evidence="4">SMH4607-1</strain>
    </source>
</reference>
<feature type="transmembrane region" description="Helical" evidence="2">
    <location>
        <begin position="92"/>
        <end position="115"/>
    </location>
</feature>
<feature type="domain" description="DUF7703" evidence="3">
    <location>
        <begin position="33"/>
        <end position="263"/>
    </location>
</feature>
<feature type="transmembrane region" description="Helical" evidence="2">
    <location>
        <begin position="30"/>
        <end position="56"/>
    </location>
</feature>
<keyword evidence="2" id="KW-0812">Transmembrane</keyword>
<feature type="region of interest" description="Disordered" evidence="1">
    <location>
        <begin position="364"/>
        <end position="393"/>
    </location>
</feature>
<evidence type="ECO:0000259" key="3">
    <source>
        <dbReference type="Pfam" id="PF24802"/>
    </source>
</evidence>
<dbReference type="AlphaFoldDB" id="A0AA39ZRK5"/>
<feature type="compositionally biased region" description="Low complexity" evidence="1">
    <location>
        <begin position="292"/>
        <end position="301"/>
    </location>
</feature>
<evidence type="ECO:0000256" key="1">
    <source>
        <dbReference type="SAM" id="MobiDB-lite"/>
    </source>
</evidence>
<evidence type="ECO:0000256" key="2">
    <source>
        <dbReference type="SAM" id="Phobius"/>
    </source>
</evidence>
<name>A0AA39ZRK5_9PEZI</name>
<dbReference type="PANTHER" id="PTHR37013">
    <property type="entry name" value="INTEGRAL MEMBRANE PROTEIN (AFU_ORTHOLOGUE AFUA_1G05950)-RELATED"/>
    <property type="match status" value="1"/>
</dbReference>
<evidence type="ECO:0000313" key="4">
    <source>
        <dbReference type="EMBL" id="KAK0702353.1"/>
    </source>
</evidence>
<gene>
    <name evidence="4" type="ORF">B0H67DRAFT_650389</name>
</gene>
<dbReference type="PANTHER" id="PTHR37013:SF3">
    <property type="entry name" value="INTEGRAL MEMBRANE PROTEIN (AFU_ORTHOLOGUE AFUA_1G05950)"/>
    <property type="match status" value="1"/>
</dbReference>
<keyword evidence="5" id="KW-1185">Reference proteome</keyword>
<protein>
    <recommendedName>
        <fullName evidence="3">DUF7703 domain-containing protein</fullName>
    </recommendedName>
</protein>
<proteinExistence type="predicted"/>
<accession>A0AA39ZRK5</accession>
<dbReference type="InterPro" id="IPR056120">
    <property type="entry name" value="DUF7703"/>
</dbReference>
<dbReference type="Pfam" id="PF24802">
    <property type="entry name" value="DUF7703"/>
    <property type="match status" value="1"/>
</dbReference>
<evidence type="ECO:0000313" key="5">
    <source>
        <dbReference type="Proteomes" id="UP001172102"/>
    </source>
</evidence>
<organism evidence="4 5">
    <name type="scientific">Lasiosphaeris hirsuta</name>
    <dbReference type="NCBI Taxonomy" id="260670"/>
    <lineage>
        <taxon>Eukaryota</taxon>
        <taxon>Fungi</taxon>
        <taxon>Dikarya</taxon>
        <taxon>Ascomycota</taxon>
        <taxon>Pezizomycotina</taxon>
        <taxon>Sordariomycetes</taxon>
        <taxon>Sordariomycetidae</taxon>
        <taxon>Sordariales</taxon>
        <taxon>Lasiosphaeriaceae</taxon>
        <taxon>Lasiosphaeris</taxon>
    </lineage>
</organism>
<feature type="region of interest" description="Disordered" evidence="1">
    <location>
        <begin position="273"/>
        <end position="314"/>
    </location>
</feature>
<keyword evidence="2" id="KW-1133">Transmembrane helix</keyword>
<comment type="caution">
    <text evidence="4">The sequence shown here is derived from an EMBL/GenBank/DDBJ whole genome shotgun (WGS) entry which is preliminary data.</text>
</comment>
<feature type="transmembrane region" description="Helical" evidence="2">
    <location>
        <begin position="206"/>
        <end position="227"/>
    </location>
</feature>